<proteinExistence type="predicted"/>
<evidence type="ECO:0000313" key="1">
    <source>
        <dbReference type="EMBL" id="QBK92570.1"/>
    </source>
</evidence>
<gene>
    <name evidence="1" type="ORF">LCPAC401_02080</name>
</gene>
<name>A0A481ZBR0_9VIRU</name>
<dbReference type="Gene3D" id="3.30.40.220">
    <property type="match status" value="2"/>
</dbReference>
<reference evidence="1" key="1">
    <citation type="journal article" date="2019" name="MBio">
        <title>Virus Genomes from Deep Sea Sediments Expand the Ocean Megavirome and Support Independent Origins of Viral Gigantism.</title>
        <authorList>
            <person name="Backstrom D."/>
            <person name="Yutin N."/>
            <person name="Jorgensen S.L."/>
            <person name="Dharamshi J."/>
            <person name="Homa F."/>
            <person name="Zaremba-Niedwiedzka K."/>
            <person name="Spang A."/>
            <person name="Wolf Y.I."/>
            <person name="Koonin E.V."/>
            <person name="Ettema T.J."/>
        </authorList>
    </citation>
    <scope>NUCLEOTIDE SEQUENCE</scope>
</reference>
<organism evidence="1">
    <name type="scientific">Pithovirus LCPAC401</name>
    <dbReference type="NCBI Taxonomy" id="2506595"/>
    <lineage>
        <taxon>Viruses</taxon>
        <taxon>Pithoviruses</taxon>
    </lineage>
</organism>
<sequence length="207" mass="24294">MGFVLEQNYDPKDKDRIHQDNYFNISLDRIDSDIGYIKGNIQLVTIGYNLIKGSLKEELLFDICRKISKFKSDNIKPKKVKIDSITEQFIKMKLHNSYHSCKYRTRTIKIDVTDRQLFDLYENQGGLCSKSGIKMETNTDTRLRPKVGRGNYCEDNYFNISIDRVNSWDDYVITNIQLICSCINLMKLDMQDDLFTQFCIDISKVHQ</sequence>
<accession>A0A481ZBR0</accession>
<protein>
    <submittedName>
        <fullName evidence="1">Uncharacterized protein</fullName>
    </submittedName>
</protein>
<dbReference type="EMBL" id="MK500578">
    <property type="protein sequence ID" value="QBK92570.1"/>
    <property type="molecule type" value="Genomic_DNA"/>
</dbReference>